<keyword evidence="2" id="KW-0472">Membrane</keyword>
<sequence>MPRSEKSIKDFKLLSDTRCRLLLLTFIALTLITIFSTINPDYNNDVLIEEKRPLAGYVIDLNRIDEHCEPDNYNKSILKKYPMQDCLDYLDKKQFDYLIKPDSPKYCNENDPMLFHVFWRGNVTDKLSLFIKSFLYTQPLKCSLLYVWLDDVNEDIQSNPYILQLLRFIGKNIEFKRWITEDQLNFNPLFNGWERLLKKSNRKKVVGFSDLVRFTLLHRYGGMYFDADALLLRDISPLYNLDIDFAYRWSVWKHYNTAILRLHSNSTVGRLIIEAAMKNKLNFHPMSIRTYLVNKSIESMTRDDLNEHLYMMPVLLFDPLWLKADLHHKKIQLNPNLYRWQDAYNPTLLGNEFPGSVYDNSTNPLELRKMNNFFRGAFTYHWHNQWKTIIQPTSWLGVMQTAYDAFLEGKDSNIYDEYLPL</sequence>
<dbReference type="InterPro" id="IPR029044">
    <property type="entry name" value="Nucleotide-diphossugar_trans"/>
</dbReference>
<dbReference type="EMBL" id="CAJVPY010010131">
    <property type="protein sequence ID" value="CAG8715815.1"/>
    <property type="molecule type" value="Genomic_DNA"/>
</dbReference>
<accession>A0A9N9I0G4</accession>
<evidence type="ECO:0000313" key="4">
    <source>
        <dbReference type="Proteomes" id="UP000789405"/>
    </source>
</evidence>
<feature type="transmembrane region" description="Helical" evidence="2">
    <location>
        <begin position="21"/>
        <end position="38"/>
    </location>
</feature>
<keyword evidence="2" id="KW-1133">Transmembrane helix</keyword>
<name>A0A9N9I0G4_9GLOM</name>
<dbReference type="Proteomes" id="UP000789405">
    <property type="component" value="Unassembled WGS sequence"/>
</dbReference>
<dbReference type="SUPFAM" id="SSF53448">
    <property type="entry name" value="Nucleotide-diphospho-sugar transferases"/>
    <property type="match status" value="1"/>
</dbReference>
<dbReference type="Pfam" id="PF04488">
    <property type="entry name" value="Gly_transf_sug"/>
    <property type="match status" value="1"/>
</dbReference>
<comment type="caution">
    <text evidence="3">The sequence shown here is derived from an EMBL/GenBank/DDBJ whole genome shotgun (WGS) entry which is preliminary data.</text>
</comment>
<keyword evidence="2" id="KW-0812">Transmembrane</keyword>
<dbReference type="OrthoDB" id="409543at2759"/>
<organism evidence="3 4">
    <name type="scientific">Dentiscutata erythropus</name>
    <dbReference type="NCBI Taxonomy" id="1348616"/>
    <lineage>
        <taxon>Eukaryota</taxon>
        <taxon>Fungi</taxon>
        <taxon>Fungi incertae sedis</taxon>
        <taxon>Mucoromycota</taxon>
        <taxon>Glomeromycotina</taxon>
        <taxon>Glomeromycetes</taxon>
        <taxon>Diversisporales</taxon>
        <taxon>Gigasporaceae</taxon>
        <taxon>Dentiscutata</taxon>
    </lineage>
</organism>
<comment type="similarity">
    <text evidence="1">Belongs to the glycosyltransferase 32 family.</text>
</comment>
<dbReference type="InterPro" id="IPR007577">
    <property type="entry name" value="GlycoTrfase_DXD_sugar-bd_CS"/>
</dbReference>
<keyword evidence="4" id="KW-1185">Reference proteome</keyword>
<proteinExistence type="inferred from homology"/>
<dbReference type="AlphaFoldDB" id="A0A9N9I0G4"/>
<reference evidence="3" key="1">
    <citation type="submission" date="2021-06" db="EMBL/GenBank/DDBJ databases">
        <authorList>
            <person name="Kallberg Y."/>
            <person name="Tangrot J."/>
            <person name="Rosling A."/>
        </authorList>
    </citation>
    <scope>NUCLEOTIDE SEQUENCE</scope>
    <source>
        <strain evidence="3">MA453B</strain>
    </source>
</reference>
<evidence type="ECO:0000256" key="2">
    <source>
        <dbReference type="SAM" id="Phobius"/>
    </source>
</evidence>
<evidence type="ECO:0000256" key="1">
    <source>
        <dbReference type="ARBA" id="ARBA00009003"/>
    </source>
</evidence>
<evidence type="ECO:0000313" key="3">
    <source>
        <dbReference type="EMBL" id="CAG8715815.1"/>
    </source>
</evidence>
<dbReference type="Gene3D" id="3.90.550.20">
    <property type="match status" value="1"/>
</dbReference>
<gene>
    <name evidence="3" type="ORF">DERYTH_LOCUS13927</name>
</gene>
<protein>
    <submittedName>
        <fullName evidence="3">26245_t:CDS:1</fullName>
    </submittedName>
</protein>